<protein>
    <recommendedName>
        <fullName evidence="1">Phage head morphogenesis domain-containing protein</fullName>
    </recommendedName>
</protein>
<dbReference type="InterPro" id="IPR006528">
    <property type="entry name" value="Phage_head_morphogenesis_dom"/>
</dbReference>
<evidence type="ECO:0000313" key="3">
    <source>
        <dbReference type="Proteomes" id="UP001500399"/>
    </source>
</evidence>
<dbReference type="NCBIfam" id="TIGR01641">
    <property type="entry name" value="phageSPP1_gp7"/>
    <property type="match status" value="1"/>
</dbReference>
<comment type="caution">
    <text evidence="2">The sequence shown here is derived from an EMBL/GenBank/DDBJ whole genome shotgun (WGS) entry which is preliminary data.</text>
</comment>
<dbReference type="EMBL" id="BAAACR010000017">
    <property type="protein sequence ID" value="GAA0218127.1"/>
    <property type="molecule type" value="Genomic_DNA"/>
</dbReference>
<dbReference type="Pfam" id="PF04233">
    <property type="entry name" value="Phage_Mu_F"/>
    <property type="match status" value="1"/>
</dbReference>
<name>A0ABN0TCB3_9FIRM</name>
<reference evidence="2 3" key="1">
    <citation type="journal article" date="2019" name="Int. J. Syst. Evol. Microbiol.">
        <title>The Global Catalogue of Microorganisms (GCM) 10K type strain sequencing project: providing services to taxonomists for standard genome sequencing and annotation.</title>
        <authorList>
            <consortium name="The Broad Institute Genomics Platform"/>
            <consortium name="The Broad Institute Genome Sequencing Center for Infectious Disease"/>
            <person name="Wu L."/>
            <person name="Ma J."/>
        </authorList>
    </citation>
    <scope>NUCLEOTIDE SEQUENCE [LARGE SCALE GENOMIC DNA]</scope>
    <source>
        <strain evidence="2 3">JCM 8542</strain>
    </source>
</reference>
<sequence>MALLSEKSEKAMKEFLKSGYEDFYYHGLYEIGKKRGLEGAVSLVDGEKLERILRVPWSGKNYSKRIWTNGAKLAKVIQQNIIAAAHRGVSVQEMTRVVRQKMGVGTKEVVRLVRTELNYVQNQAALHSIKDAGMKYYRFIATLDKRTSTLCQSHDGDVFPVEEAMPGKNMPPLHPHCRSVISGCLRDEHKPQSGTRIARDENGKNVFVPSYMKYDDWRAVYVDKKLTLEEWKEKNVDGLASLTVNVTKDYLKQTKPREGEITYEDGYSRTEHKAEIDAAEWLHKTFGGDIMLLQEVNEDKKKTPDLLWGEAFWDLKTLSTEKAADTAIRHGLKQIEANPGGLLLDFVGEHLDLKALTSVISQRLRRSAKSSVDIIVVSKGKFITALHYDIKNKRKPPRQ</sequence>
<organism evidence="2 3">
    <name type="scientific">Selenomonas dianae</name>
    <dbReference type="NCBI Taxonomy" id="135079"/>
    <lineage>
        <taxon>Bacteria</taxon>
        <taxon>Bacillati</taxon>
        <taxon>Bacillota</taxon>
        <taxon>Negativicutes</taxon>
        <taxon>Selenomonadales</taxon>
        <taxon>Selenomonadaceae</taxon>
        <taxon>Selenomonas</taxon>
    </lineage>
</organism>
<keyword evidence="3" id="KW-1185">Reference proteome</keyword>
<dbReference type="Proteomes" id="UP001500399">
    <property type="component" value="Unassembled WGS sequence"/>
</dbReference>
<feature type="domain" description="Phage head morphogenesis" evidence="1">
    <location>
        <begin position="76"/>
        <end position="181"/>
    </location>
</feature>
<accession>A0ABN0TCB3</accession>
<evidence type="ECO:0000259" key="1">
    <source>
        <dbReference type="Pfam" id="PF04233"/>
    </source>
</evidence>
<gene>
    <name evidence="2" type="ORF">GCM10008919_21620</name>
</gene>
<proteinExistence type="predicted"/>
<evidence type="ECO:0000313" key="2">
    <source>
        <dbReference type="EMBL" id="GAA0218127.1"/>
    </source>
</evidence>